<dbReference type="AlphaFoldDB" id="A0A2M9BBR0"/>
<keyword evidence="3" id="KW-1185">Reference proteome</keyword>
<reference evidence="2 3" key="1">
    <citation type="submission" date="2017-11" db="EMBL/GenBank/DDBJ databases">
        <title>Genomic Encyclopedia of Archaeal and Bacterial Type Strains, Phase II (KMG-II): From Individual Species to Whole Genera.</title>
        <authorList>
            <person name="Goeker M."/>
        </authorList>
    </citation>
    <scope>NUCLEOTIDE SEQUENCE [LARGE SCALE GENOMIC DNA]</scope>
    <source>
        <strain evidence="2 3">DSM 25625</strain>
    </source>
</reference>
<dbReference type="Gene3D" id="1.10.10.10">
    <property type="entry name" value="Winged helix-like DNA-binding domain superfamily/Winged helix DNA-binding domain"/>
    <property type="match status" value="1"/>
</dbReference>
<dbReference type="InterPro" id="IPR036388">
    <property type="entry name" value="WH-like_DNA-bd_sf"/>
</dbReference>
<evidence type="ECO:0000313" key="2">
    <source>
        <dbReference type="EMBL" id="PJJ55386.1"/>
    </source>
</evidence>
<dbReference type="SMART" id="SM00418">
    <property type="entry name" value="HTH_ARSR"/>
    <property type="match status" value="1"/>
</dbReference>
<gene>
    <name evidence="2" type="ORF">CLV54_3276</name>
</gene>
<dbReference type="InterPro" id="IPR011991">
    <property type="entry name" value="ArsR-like_HTH"/>
</dbReference>
<comment type="caution">
    <text evidence="2">The sequence shown here is derived from an EMBL/GenBank/DDBJ whole genome shotgun (WGS) entry which is preliminary data.</text>
</comment>
<dbReference type="Pfam" id="PF12840">
    <property type="entry name" value="HTH_20"/>
    <property type="match status" value="1"/>
</dbReference>
<protein>
    <submittedName>
        <fullName evidence="2">Helix-turn-helix protein</fullName>
    </submittedName>
</protein>
<dbReference type="Proteomes" id="UP000230161">
    <property type="component" value="Unassembled WGS sequence"/>
</dbReference>
<organism evidence="2 3">
    <name type="scientific">Compostimonas suwonensis</name>
    <dbReference type="NCBI Taxonomy" id="1048394"/>
    <lineage>
        <taxon>Bacteria</taxon>
        <taxon>Bacillati</taxon>
        <taxon>Actinomycetota</taxon>
        <taxon>Actinomycetes</taxon>
        <taxon>Micrococcales</taxon>
        <taxon>Microbacteriaceae</taxon>
        <taxon>Compostimonas</taxon>
    </lineage>
</organism>
<dbReference type="SUPFAM" id="SSF46785">
    <property type="entry name" value="Winged helix' DNA-binding domain"/>
    <property type="match status" value="1"/>
</dbReference>
<dbReference type="InterPro" id="IPR001845">
    <property type="entry name" value="HTH_ArsR_DNA-bd_dom"/>
</dbReference>
<feature type="domain" description="HTH arsR-type" evidence="1">
    <location>
        <begin position="96"/>
        <end position="175"/>
    </location>
</feature>
<name>A0A2M9BBR0_9MICO</name>
<accession>A0A2M9BBR0</accession>
<proteinExistence type="predicted"/>
<dbReference type="EMBL" id="PGFB01000006">
    <property type="protein sequence ID" value="PJJ55386.1"/>
    <property type="molecule type" value="Genomic_DNA"/>
</dbReference>
<evidence type="ECO:0000259" key="1">
    <source>
        <dbReference type="SMART" id="SM00418"/>
    </source>
</evidence>
<evidence type="ECO:0000313" key="3">
    <source>
        <dbReference type="Proteomes" id="UP000230161"/>
    </source>
</evidence>
<dbReference type="GO" id="GO:0003700">
    <property type="term" value="F:DNA-binding transcription factor activity"/>
    <property type="evidence" value="ECO:0007669"/>
    <property type="project" value="InterPro"/>
</dbReference>
<sequence>MRVDAAGDFEARLSAVEQAVATLTSGAGALAPSAARPGLSPEEALWALEGLRARAPEGGAVLYTGVVDLPAGGTVQWQHGRAASDVFEQDWAEQAGALTALGHPVRLQILHAVLHRTVTVAALVEKLETGTSGQVYHHLKELTAAGWLTSGKRGVYEVPAARIVPLLAILVAAGTPG</sequence>
<dbReference type="InterPro" id="IPR036390">
    <property type="entry name" value="WH_DNA-bd_sf"/>
</dbReference>
<dbReference type="CDD" id="cd00090">
    <property type="entry name" value="HTH_ARSR"/>
    <property type="match status" value="1"/>
</dbReference>